<keyword evidence="2" id="KW-1185">Reference proteome</keyword>
<dbReference type="EMBL" id="FMYF01000001">
    <property type="protein sequence ID" value="SDB80076.1"/>
    <property type="molecule type" value="Genomic_DNA"/>
</dbReference>
<sequence>MDDHGTPGLDLVVLGTHFRVLTRRAATRDALAQQWSRCLAPSDAEAIETDAGDTGDFLERDGYGLASQLTLQAIERAMGERLMFHAAGLATRQGDVVALVAPSGTGKTTAARTLCADAFGYVTDETVSVGIGAEPDVLPYPKPLSVVTEQNGRKAQHGPDELGLAPTPSHLRLTRLVLLDRHEEPTVPSLSPVDLLDGLLEASQQISALSALPDPLQVLCRTVDRCHGVVRLSYSDIAETTDLLTDLAATPPVRAAENWQPWRPQGRPDHWTDAVRIGEEVLVLVGTVPVRLGPIGWTALEVLLRGGDEAEVLSEATERYGEHPAAASLVADAIAAIRAGGLLPLP</sequence>
<dbReference type="STRING" id="1577474.GA0111570_101351"/>
<dbReference type="Proteomes" id="UP000199086">
    <property type="component" value="Unassembled WGS sequence"/>
</dbReference>
<reference evidence="1 2" key="1">
    <citation type="submission" date="2016-06" db="EMBL/GenBank/DDBJ databases">
        <authorList>
            <person name="Olsen C.W."/>
            <person name="Carey S."/>
            <person name="Hinshaw L."/>
            <person name="Karasin A.I."/>
        </authorList>
    </citation>
    <scope>NUCLEOTIDE SEQUENCE [LARGE SCALE GENOMIC DNA]</scope>
    <source>
        <strain evidence="1 2">LZ-22</strain>
    </source>
</reference>
<dbReference type="Gene3D" id="3.40.50.300">
    <property type="entry name" value="P-loop containing nucleotide triphosphate hydrolases"/>
    <property type="match status" value="1"/>
</dbReference>
<gene>
    <name evidence="1" type="ORF">GA0111570_101351</name>
</gene>
<proteinExistence type="predicted"/>
<name>A0A1G6GFX0_9ACTN</name>
<evidence type="ECO:0000313" key="2">
    <source>
        <dbReference type="Proteomes" id="UP000199086"/>
    </source>
</evidence>
<dbReference type="RefSeq" id="WP_139283116.1">
    <property type="nucleotide sequence ID" value="NZ_FMYF01000001.1"/>
</dbReference>
<organism evidence="1 2">
    <name type="scientific">Raineyella antarctica</name>
    <dbReference type="NCBI Taxonomy" id="1577474"/>
    <lineage>
        <taxon>Bacteria</taxon>
        <taxon>Bacillati</taxon>
        <taxon>Actinomycetota</taxon>
        <taxon>Actinomycetes</taxon>
        <taxon>Propionibacteriales</taxon>
        <taxon>Propionibacteriaceae</taxon>
        <taxon>Raineyella</taxon>
    </lineage>
</organism>
<accession>A0A1G6GFX0</accession>
<dbReference type="AlphaFoldDB" id="A0A1G6GFX0"/>
<evidence type="ECO:0000313" key="1">
    <source>
        <dbReference type="EMBL" id="SDB80076.1"/>
    </source>
</evidence>
<dbReference type="OrthoDB" id="4793383at2"/>
<dbReference type="InterPro" id="IPR027417">
    <property type="entry name" value="P-loop_NTPase"/>
</dbReference>
<protein>
    <submittedName>
        <fullName evidence="1">Uncharacterized protein</fullName>
    </submittedName>
</protein>
<dbReference type="SUPFAM" id="SSF53795">
    <property type="entry name" value="PEP carboxykinase-like"/>
    <property type="match status" value="1"/>
</dbReference>